<evidence type="ECO:0000256" key="1">
    <source>
        <dbReference type="SAM" id="MobiDB-lite"/>
    </source>
</evidence>
<feature type="compositionally biased region" description="Polar residues" evidence="1">
    <location>
        <begin position="20"/>
        <end position="39"/>
    </location>
</feature>
<evidence type="ECO:0000313" key="3">
    <source>
        <dbReference type="Proteomes" id="UP001476798"/>
    </source>
</evidence>
<reference evidence="2 3" key="1">
    <citation type="submission" date="2021-06" db="EMBL/GenBank/DDBJ databases">
        <authorList>
            <person name="Palmer J.M."/>
        </authorList>
    </citation>
    <scope>NUCLEOTIDE SEQUENCE [LARGE SCALE GENOMIC DNA]</scope>
    <source>
        <strain evidence="2 3">GA_2019</strain>
        <tissue evidence="2">Muscle</tissue>
    </source>
</reference>
<name>A0ABV0N1F4_9TELE</name>
<evidence type="ECO:0000313" key="2">
    <source>
        <dbReference type="EMBL" id="MEQ2165215.1"/>
    </source>
</evidence>
<feature type="compositionally biased region" description="Polar residues" evidence="1">
    <location>
        <begin position="1"/>
        <end position="12"/>
    </location>
</feature>
<accession>A0ABV0N1F4</accession>
<dbReference type="Proteomes" id="UP001476798">
    <property type="component" value="Unassembled WGS sequence"/>
</dbReference>
<sequence length="102" mass="11527">MSPTSPSQQYMNRRTGGAPDTQSTTSYKHTPFSSDSKSCSSVYLPRSVARHSPLHKPAQVASFYLFINRCLCVTRRVLPPLHHFKLTSVRFNLKVNHTSNFS</sequence>
<comment type="caution">
    <text evidence="2">The sequence shown here is derived from an EMBL/GenBank/DDBJ whole genome shotgun (WGS) entry which is preliminary data.</text>
</comment>
<proteinExistence type="predicted"/>
<feature type="region of interest" description="Disordered" evidence="1">
    <location>
        <begin position="1"/>
        <end position="39"/>
    </location>
</feature>
<gene>
    <name evidence="2" type="ORF">GOODEAATRI_014593</name>
</gene>
<dbReference type="EMBL" id="JAHRIO010021030">
    <property type="protein sequence ID" value="MEQ2165215.1"/>
    <property type="molecule type" value="Genomic_DNA"/>
</dbReference>
<protein>
    <submittedName>
        <fullName evidence="2">Uncharacterized protein</fullName>
    </submittedName>
</protein>
<keyword evidence="3" id="KW-1185">Reference proteome</keyword>
<organism evidence="2 3">
    <name type="scientific">Goodea atripinnis</name>
    <dbReference type="NCBI Taxonomy" id="208336"/>
    <lineage>
        <taxon>Eukaryota</taxon>
        <taxon>Metazoa</taxon>
        <taxon>Chordata</taxon>
        <taxon>Craniata</taxon>
        <taxon>Vertebrata</taxon>
        <taxon>Euteleostomi</taxon>
        <taxon>Actinopterygii</taxon>
        <taxon>Neopterygii</taxon>
        <taxon>Teleostei</taxon>
        <taxon>Neoteleostei</taxon>
        <taxon>Acanthomorphata</taxon>
        <taxon>Ovalentaria</taxon>
        <taxon>Atherinomorphae</taxon>
        <taxon>Cyprinodontiformes</taxon>
        <taxon>Goodeidae</taxon>
        <taxon>Goodea</taxon>
    </lineage>
</organism>